<evidence type="ECO:0000256" key="1">
    <source>
        <dbReference type="SAM" id="MobiDB-lite"/>
    </source>
</evidence>
<evidence type="ECO:0000313" key="3">
    <source>
        <dbReference type="Proteomes" id="UP001497444"/>
    </source>
</evidence>
<gene>
    <name evidence="2" type="ORF">CSSPJE1EN1_LOCUS6188</name>
</gene>
<keyword evidence="3" id="KW-1185">Reference proteome</keyword>
<dbReference type="Proteomes" id="UP001497444">
    <property type="component" value="Chromosome 13"/>
</dbReference>
<organism evidence="2 3">
    <name type="scientific">Sphagnum jensenii</name>
    <dbReference type="NCBI Taxonomy" id="128206"/>
    <lineage>
        <taxon>Eukaryota</taxon>
        <taxon>Viridiplantae</taxon>
        <taxon>Streptophyta</taxon>
        <taxon>Embryophyta</taxon>
        <taxon>Bryophyta</taxon>
        <taxon>Sphagnophytina</taxon>
        <taxon>Sphagnopsida</taxon>
        <taxon>Sphagnales</taxon>
        <taxon>Sphagnaceae</taxon>
        <taxon>Sphagnum</taxon>
    </lineage>
</organism>
<feature type="region of interest" description="Disordered" evidence="1">
    <location>
        <begin position="255"/>
        <end position="277"/>
    </location>
</feature>
<protein>
    <submittedName>
        <fullName evidence="2">Uncharacterized protein</fullName>
    </submittedName>
</protein>
<sequence length="297" mass="33492">MGPAYSSSSYSSVLALALRPFACPVSYIVAKRKRTVTAPQTGKRNLWETDGIKAQMEQQQTSLEMFQLLLVRARIRGPGGGVGLWIESKTAPKKRKWVVENLLWMGEMKQDREGYLMKIMRLEAPEPSTILSSNGYLKSQEVSQDRQTKKKKMLLSNSCMHGPYAHDPISHPNPIFSAMKKQSIVPPLSKTGLDLSSILHYKENAKACRIHADTFRAFAPPGSSMQQQQKFFVILHHIATLHIQVKRKSYETLAAADRNESRKSRQSRIQRAHGQANASLSRRYREVRFLAIAALTG</sequence>
<reference evidence="2" key="1">
    <citation type="submission" date="2024-02" db="EMBL/GenBank/DDBJ databases">
        <authorList>
            <consortium name="ELIXIR-Norway"/>
            <consortium name="Elixir Norway"/>
        </authorList>
    </citation>
    <scope>NUCLEOTIDE SEQUENCE</scope>
</reference>
<evidence type="ECO:0000313" key="2">
    <source>
        <dbReference type="EMBL" id="CAK9260710.1"/>
    </source>
</evidence>
<proteinExistence type="predicted"/>
<dbReference type="EMBL" id="OZ020108">
    <property type="protein sequence ID" value="CAK9260710.1"/>
    <property type="molecule type" value="Genomic_DNA"/>
</dbReference>
<accession>A0ABP0W563</accession>
<name>A0ABP0W563_9BRYO</name>